<dbReference type="AlphaFoldDB" id="A0A074Z0M4"/>
<feature type="transmembrane region" description="Helical" evidence="2">
    <location>
        <begin position="17"/>
        <end position="35"/>
    </location>
</feature>
<evidence type="ECO:0000256" key="2">
    <source>
        <dbReference type="SAM" id="Phobius"/>
    </source>
</evidence>
<accession>A0A074Z0M4</accession>
<proteinExistence type="predicted"/>
<evidence type="ECO:0000313" key="4">
    <source>
        <dbReference type="Proteomes" id="UP000030641"/>
    </source>
</evidence>
<sequence>MTRRLPSLTTALSKRGSILYAVWHALLLYTMLFRSNKSTLSRLYRVFSGLTKRRGKTLQVEGCRVMYSEMEVPKECNDVSQSNLCLLMSGETKSETTSAFFGPLLSSFFSICSKHSEHLDGNVRSIHEAPPGGVETSRGSFRDE</sequence>
<protein>
    <submittedName>
        <fullName evidence="3">Uncharacterized protein</fullName>
    </submittedName>
</protein>
<keyword evidence="4" id="KW-1185">Reference proteome</keyword>
<gene>
    <name evidence="3" type="ORF">AUEXF2481DRAFT_411346</name>
</gene>
<evidence type="ECO:0000256" key="1">
    <source>
        <dbReference type="SAM" id="MobiDB-lite"/>
    </source>
</evidence>
<reference evidence="3 4" key="1">
    <citation type="journal article" date="2014" name="BMC Genomics">
        <title>Genome sequencing of four Aureobasidium pullulans varieties: biotechnological potential, stress tolerance, and description of new species.</title>
        <authorList>
            <person name="Gostin Ar C."/>
            <person name="Ohm R.A."/>
            <person name="Kogej T."/>
            <person name="Sonjak S."/>
            <person name="Turk M."/>
            <person name="Zajc J."/>
            <person name="Zalar P."/>
            <person name="Grube M."/>
            <person name="Sun H."/>
            <person name="Han J."/>
            <person name="Sharma A."/>
            <person name="Chiniquy J."/>
            <person name="Ngan C.Y."/>
            <person name="Lipzen A."/>
            <person name="Barry K."/>
            <person name="Grigoriev I.V."/>
            <person name="Gunde-Cimerman N."/>
        </authorList>
    </citation>
    <scope>NUCLEOTIDE SEQUENCE [LARGE SCALE GENOMIC DNA]</scope>
    <source>
        <strain evidence="3 4">EXF-2481</strain>
    </source>
</reference>
<feature type="region of interest" description="Disordered" evidence="1">
    <location>
        <begin position="123"/>
        <end position="144"/>
    </location>
</feature>
<dbReference type="HOGENOM" id="CLU_1796087_0_0_1"/>
<keyword evidence="2" id="KW-0472">Membrane</keyword>
<dbReference type="EMBL" id="KL584769">
    <property type="protein sequence ID" value="KEQ92611.1"/>
    <property type="molecule type" value="Genomic_DNA"/>
</dbReference>
<name>A0A074Z0M4_AURSE</name>
<dbReference type="Proteomes" id="UP000030641">
    <property type="component" value="Unassembled WGS sequence"/>
</dbReference>
<dbReference type="GeneID" id="25366787"/>
<keyword evidence="2" id="KW-0812">Transmembrane</keyword>
<organism evidence="3 4">
    <name type="scientific">Aureobasidium subglaciale (strain EXF-2481)</name>
    <name type="common">Aureobasidium pullulans var. subglaciale</name>
    <dbReference type="NCBI Taxonomy" id="1043005"/>
    <lineage>
        <taxon>Eukaryota</taxon>
        <taxon>Fungi</taxon>
        <taxon>Dikarya</taxon>
        <taxon>Ascomycota</taxon>
        <taxon>Pezizomycotina</taxon>
        <taxon>Dothideomycetes</taxon>
        <taxon>Dothideomycetidae</taxon>
        <taxon>Dothideales</taxon>
        <taxon>Saccotheciaceae</taxon>
        <taxon>Aureobasidium</taxon>
    </lineage>
</organism>
<dbReference type="RefSeq" id="XP_013341232.1">
    <property type="nucleotide sequence ID" value="XM_013485778.1"/>
</dbReference>
<evidence type="ECO:0000313" key="3">
    <source>
        <dbReference type="EMBL" id="KEQ92611.1"/>
    </source>
</evidence>
<keyword evidence="2" id="KW-1133">Transmembrane helix</keyword>
<dbReference type="InParanoid" id="A0A074Z0M4"/>